<evidence type="ECO:0000313" key="2">
    <source>
        <dbReference type="EMBL" id="MBA8927595.1"/>
    </source>
</evidence>
<dbReference type="Proteomes" id="UP000517916">
    <property type="component" value="Unassembled WGS sequence"/>
</dbReference>
<keyword evidence="3" id="KW-1185">Reference proteome</keyword>
<accession>A0ABR6BL13</accession>
<evidence type="ECO:0000313" key="3">
    <source>
        <dbReference type="Proteomes" id="UP000517916"/>
    </source>
</evidence>
<keyword evidence="1" id="KW-0812">Transmembrane</keyword>
<name>A0ABR6BL13_9PSEU</name>
<gene>
    <name evidence="2" type="ORF">BC739_004801</name>
</gene>
<dbReference type="EMBL" id="JACJID010000003">
    <property type="protein sequence ID" value="MBA8927595.1"/>
    <property type="molecule type" value="Genomic_DNA"/>
</dbReference>
<feature type="transmembrane region" description="Helical" evidence="1">
    <location>
        <begin position="12"/>
        <end position="32"/>
    </location>
</feature>
<protein>
    <submittedName>
        <fullName evidence="2">Uncharacterized protein</fullName>
    </submittedName>
</protein>
<organism evidence="2 3">
    <name type="scientific">Kutzneria viridogrisea</name>
    <dbReference type="NCBI Taxonomy" id="47990"/>
    <lineage>
        <taxon>Bacteria</taxon>
        <taxon>Bacillati</taxon>
        <taxon>Actinomycetota</taxon>
        <taxon>Actinomycetes</taxon>
        <taxon>Pseudonocardiales</taxon>
        <taxon>Pseudonocardiaceae</taxon>
        <taxon>Kutzneria</taxon>
    </lineage>
</organism>
<evidence type="ECO:0000256" key="1">
    <source>
        <dbReference type="SAM" id="Phobius"/>
    </source>
</evidence>
<reference evidence="2 3" key="1">
    <citation type="submission" date="2020-08" db="EMBL/GenBank/DDBJ databases">
        <title>Genomic Encyclopedia of Archaeal and Bacterial Type Strains, Phase II (KMG-II): from individual species to whole genera.</title>
        <authorList>
            <person name="Goeker M."/>
        </authorList>
    </citation>
    <scope>NUCLEOTIDE SEQUENCE [LARGE SCALE GENOMIC DNA]</scope>
    <source>
        <strain evidence="2 3">DSM 43850</strain>
    </source>
</reference>
<keyword evidence="1" id="KW-1133">Transmembrane helix</keyword>
<comment type="caution">
    <text evidence="2">The sequence shown here is derived from an EMBL/GenBank/DDBJ whole genome shotgun (WGS) entry which is preliminary data.</text>
</comment>
<proteinExistence type="predicted"/>
<sequence length="34" mass="3538">MSKKFSLGADWASVIIAGVAVLLAATHLLPTIGW</sequence>
<keyword evidence="1" id="KW-0472">Membrane</keyword>